<evidence type="ECO:0000313" key="3">
    <source>
        <dbReference type="Proteomes" id="UP000717585"/>
    </source>
</evidence>
<evidence type="ECO:0008006" key="4">
    <source>
        <dbReference type="Google" id="ProtNLM"/>
    </source>
</evidence>
<evidence type="ECO:0000256" key="1">
    <source>
        <dbReference type="SAM" id="MobiDB-lite"/>
    </source>
</evidence>
<proteinExistence type="predicted"/>
<feature type="region of interest" description="Disordered" evidence="1">
    <location>
        <begin position="1"/>
        <end position="23"/>
    </location>
</feature>
<sequence>MAGSTRPEVGVRNGRMSGDEESLERRFNGEKLAEYLINLLLTSPHPHMVKSKALSKVLATDPAIQTLKASQKTALTQQIFETAKTKASELEMELKTGTVKGQETLILVDDPQGQYQTFKKRMDLRNKAVVAEDNTDRLKPNKIALFPTIRHMEGALVMLYIAMERVGPTVACDSLVTQLSIVRPSGMPPDRTVEGYWLEAIQFFIRAGYLTKSNVHRAGVHEAFDVEISPALTAMADRKEAWRVFTAEEEGWEQVMETEWERMAN</sequence>
<dbReference type="EMBL" id="JAHDYR010000012">
    <property type="protein sequence ID" value="KAG9395353.1"/>
    <property type="molecule type" value="Genomic_DNA"/>
</dbReference>
<comment type="caution">
    <text evidence="2">The sequence shown here is derived from an EMBL/GenBank/DDBJ whole genome shotgun (WGS) entry which is preliminary data.</text>
</comment>
<organism evidence="2 3">
    <name type="scientific">Carpediemonas membranifera</name>
    <dbReference type="NCBI Taxonomy" id="201153"/>
    <lineage>
        <taxon>Eukaryota</taxon>
        <taxon>Metamonada</taxon>
        <taxon>Carpediemonas-like organisms</taxon>
        <taxon>Carpediemonas</taxon>
    </lineage>
</organism>
<evidence type="ECO:0000313" key="2">
    <source>
        <dbReference type="EMBL" id="KAG9395353.1"/>
    </source>
</evidence>
<reference evidence="2" key="1">
    <citation type="submission" date="2021-05" db="EMBL/GenBank/DDBJ databases">
        <title>A free-living protist that lacks canonical eukaryotic 1 DNA replication and segregation systems.</title>
        <authorList>
            <person name="Salas-Leiva D.E."/>
            <person name="Tromer E.C."/>
            <person name="Curtis B.A."/>
            <person name="Jerlstrom-Hultqvist J."/>
            <person name="Kolisko M."/>
            <person name="Yi Z."/>
            <person name="Salas-Leiva J.S."/>
            <person name="Gallot-Lavallee L."/>
            <person name="Kops G.J.P.L."/>
            <person name="Archibald J.M."/>
            <person name="Simpson A.G.B."/>
            <person name="Roger A.J."/>
        </authorList>
    </citation>
    <scope>NUCLEOTIDE SEQUENCE</scope>
    <source>
        <strain evidence="2">BICM</strain>
    </source>
</reference>
<protein>
    <recommendedName>
        <fullName evidence="4">MAGE domain-containing protein</fullName>
    </recommendedName>
</protein>
<accession>A0A8J6AVN6</accession>
<keyword evidence="3" id="KW-1185">Reference proteome</keyword>
<dbReference type="AlphaFoldDB" id="A0A8J6AVN6"/>
<dbReference type="Proteomes" id="UP000717585">
    <property type="component" value="Unassembled WGS sequence"/>
</dbReference>
<name>A0A8J6AVN6_9EUKA</name>
<gene>
    <name evidence="2" type="ORF">J8273_0595</name>
</gene>